<feature type="domain" description="CN hydrolase" evidence="4">
    <location>
        <begin position="39"/>
        <end position="306"/>
    </location>
</feature>
<dbReference type="KEGG" id="ccin:107270026"/>
<protein>
    <submittedName>
        <fullName evidence="6 7">Vanin-like protein 1</fullName>
    </submittedName>
</protein>
<dbReference type="PROSITE" id="PS50263">
    <property type="entry name" value="CN_HYDROLASE"/>
    <property type="match status" value="1"/>
</dbReference>
<sequence>MQLRTAYLCFGLLLLLAGSSHQATLANATYYVGAVAEYYPVTSGTNGTVISTANANNYATFVKKASSYSADIIVFPEGTLTAGLQESSTNRTNYTSYSSFIPNESEGVIPCGNASSTVIEALKIMSCAARNYSMYILVNVNEKENCTNATSCPSDGYYFYSTNVVFNRSGSIISKYRKYNLFNQPGFDITSSAQNATFVSDFNVTFGHFIGFDITYRYPALSLLENVNVTDILFPSRWYSQLPYTTAVQVQAAWAHRNNVNFLAAGYSDPSTGSGGAGLYAGNSGIIISAFSESPSNLLLVARIPKINGTRAAINSSSNLTYKFDSTEITTRNVLLSTHQVVSRENISPYTTSLIGLNNATYNQTICNSGLCCKFNVSVVYNSTLVSSSNNSYYRYRFAVFNGVKTYSNVITNGIQVCSIIACINDTQDSCAYRYDTNATLIHPTNFTFISITGNFSNQTSYFQLPYTLATNLLPLNSSSYSFALTNLNSTYNTIGFNLTSPQSSLFTYAIWGRNFATDGLSIATTSSAVRPIPMILGIVMIILGVGNM</sequence>
<dbReference type="Gene3D" id="3.60.110.10">
    <property type="entry name" value="Carbon-nitrogen hydrolase"/>
    <property type="match status" value="1"/>
</dbReference>
<organism evidence="5 6">
    <name type="scientific">Cephus cinctus</name>
    <name type="common">Wheat stem sawfly</name>
    <dbReference type="NCBI Taxonomy" id="211228"/>
    <lineage>
        <taxon>Eukaryota</taxon>
        <taxon>Metazoa</taxon>
        <taxon>Ecdysozoa</taxon>
        <taxon>Arthropoda</taxon>
        <taxon>Hexapoda</taxon>
        <taxon>Insecta</taxon>
        <taxon>Pterygota</taxon>
        <taxon>Neoptera</taxon>
        <taxon>Endopterygota</taxon>
        <taxon>Hymenoptera</taxon>
        <taxon>Cephoidea</taxon>
        <taxon>Cephidae</taxon>
        <taxon>Cephus</taxon>
    </lineage>
</organism>
<evidence type="ECO:0000259" key="4">
    <source>
        <dbReference type="PROSITE" id="PS50263"/>
    </source>
</evidence>
<evidence type="ECO:0000256" key="2">
    <source>
        <dbReference type="ARBA" id="ARBA00022801"/>
    </source>
</evidence>
<evidence type="ECO:0000313" key="7">
    <source>
        <dbReference type="RefSeq" id="XP_024943201.1"/>
    </source>
</evidence>
<dbReference type="InterPro" id="IPR043957">
    <property type="entry name" value="Vanin_C"/>
</dbReference>
<evidence type="ECO:0000313" key="5">
    <source>
        <dbReference type="Proteomes" id="UP000694920"/>
    </source>
</evidence>
<dbReference type="RefSeq" id="XP_015600121.1">
    <property type="nucleotide sequence ID" value="XM_015744635.2"/>
</dbReference>
<proteinExistence type="inferred from homology"/>
<dbReference type="GeneID" id="107270026"/>
<comment type="similarity">
    <text evidence="1">Belongs to the carbon-nitrogen hydrolase superfamily. BTD/VNN family.</text>
</comment>
<dbReference type="PANTHER" id="PTHR10609">
    <property type="entry name" value="BIOTINIDASE-RELATED"/>
    <property type="match status" value="1"/>
</dbReference>
<dbReference type="InterPro" id="IPR003010">
    <property type="entry name" value="C-N_Hydrolase"/>
</dbReference>
<feature type="chain" id="PRO_5044708653" evidence="3">
    <location>
        <begin position="27"/>
        <end position="549"/>
    </location>
</feature>
<dbReference type="SUPFAM" id="SSF56317">
    <property type="entry name" value="Carbon-nitrogen hydrolase"/>
    <property type="match status" value="1"/>
</dbReference>
<evidence type="ECO:0000256" key="1">
    <source>
        <dbReference type="ARBA" id="ARBA00008225"/>
    </source>
</evidence>
<feature type="signal peptide" evidence="3">
    <location>
        <begin position="1"/>
        <end position="26"/>
    </location>
</feature>
<dbReference type="InterPro" id="IPR036526">
    <property type="entry name" value="C-N_Hydrolase_sf"/>
</dbReference>
<dbReference type="Pfam" id="PF00795">
    <property type="entry name" value="CN_hydrolase"/>
    <property type="match status" value="1"/>
</dbReference>
<evidence type="ECO:0000313" key="6">
    <source>
        <dbReference type="RefSeq" id="XP_015600121.1"/>
    </source>
</evidence>
<dbReference type="InterPro" id="IPR040154">
    <property type="entry name" value="Biotinidase/VNN"/>
</dbReference>
<dbReference type="AlphaFoldDB" id="A0AAJ7C244"/>
<reference evidence="6 7" key="1">
    <citation type="submission" date="2025-04" db="UniProtKB">
        <authorList>
            <consortium name="RefSeq"/>
        </authorList>
    </citation>
    <scope>IDENTIFICATION</scope>
</reference>
<keyword evidence="2" id="KW-0378">Hydrolase</keyword>
<accession>A0AAJ7C244</accession>
<dbReference type="GO" id="GO:0016787">
    <property type="term" value="F:hydrolase activity"/>
    <property type="evidence" value="ECO:0007669"/>
    <property type="project" value="UniProtKB-KW"/>
</dbReference>
<dbReference type="RefSeq" id="XP_024943201.1">
    <property type="nucleotide sequence ID" value="XM_025087433.1"/>
</dbReference>
<keyword evidence="5" id="KW-1185">Reference proteome</keyword>
<dbReference type="Proteomes" id="UP000694920">
    <property type="component" value="Unplaced"/>
</dbReference>
<evidence type="ECO:0000256" key="3">
    <source>
        <dbReference type="SAM" id="SignalP"/>
    </source>
</evidence>
<dbReference type="Pfam" id="PF19018">
    <property type="entry name" value="Vanin_C"/>
    <property type="match status" value="1"/>
</dbReference>
<keyword evidence="3" id="KW-0732">Signal</keyword>
<name>A0AAJ7C244_CEPCN</name>
<dbReference type="PANTHER" id="PTHR10609:SF14">
    <property type="entry name" value="BIOTINIDASE"/>
    <property type="match status" value="1"/>
</dbReference>
<gene>
    <name evidence="6 7" type="primary">LOC107270026</name>
</gene>